<dbReference type="FunFam" id="1.10.533.10:FF:000002">
    <property type="entry name" value="Ankyrin-3 isoform 2"/>
    <property type="match status" value="1"/>
</dbReference>
<feature type="repeat" description="ANK" evidence="15">
    <location>
        <begin position="110"/>
        <end position="142"/>
    </location>
</feature>
<dbReference type="Ensembl" id="ENSCHIT00000026957.1">
    <property type="protein sequence ID" value="ENSCHIP00000019141.1"/>
    <property type="gene ID" value="ENSCHIG00000018205.1"/>
</dbReference>
<proteinExistence type="predicted"/>
<feature type="compositionally biased region" description="Polar residues" evidence="16">
    <location>
        <begin position="2932"/>
        <end position="2954"/>
    </location>
</feature>
<feature type="compositionally biased region" description="Low complexity" evidence="16">
    <location>
        <begin position="2630"/>
        <end position="2639"/>
    </location>
</feature>
<dbReference type="SMART" id="SM00005">
    <property type="entry name" value="DEATH"/>
    <property type="match status" value="1"/>
</dbReference>
<evidence type="ECO:0000256" key="5">
    <source>
        <dbReference type="ARBA" id="ARBA00022553"/>
    </source>
</evidence>
<dbReference type="Pfam" id="PF00531">
    <property type="entry name" value="Death"/>
    <property type="match status" value="1"/>
</dbReference>
<feature type="compositionally biased region" description="Basic and acidic residues" evidence="16">
    <location>
        <begin position="3069"/>
        <end position="3081"/>
    </location>
</feature>
<feature type="compositionally biased region" description="Polar residues" evidence="16">
    <location>
        <begin position="2128"/>
        <end position="2138"/>
    </location>
</feature>
<feature type="compositionally biased region" description="Basic and acidic residues" evidence="16">
    <location>
        <begin position="2014"/>
        <end position="2032"/>
    </location>
</feature>
<dbReference type="InterPro" id="IPR002110">
    <property type="entry name" value="Ankyrin_rpt"/>
</dbReference>
<feature type="repeat" description="ANK" evidence="15">
    <location>
        <begin position="576"/>
        <end position="608"/>
    </location>
</feature>
<keyword evidence="20" id="KW-1185">Reference proteome</keyword>
<keyword evidence="5" id="KW-0597">Phosphoprotein</keyword>
<feature type="compositionally biased region" description="Acidic residues" evidence="16">
    <location>
        <begin position="3107"/>
        <end position="3123"/>
    </location>
</feature>
<feature type="repeat" description="ANK" evidence="15">
    <location>
        <begin position="642"/>
        <end position="674"/>
    </location>
</feature>
<feature type="compositionally biased region" description="Polar residues" evidence="16">
    <location>
        <begin position="2174"/>
        <end position="2185"/>
    </location>
</feature>
<feature type="domain" description="ZU5" evidence="18">
    <location>
        <begin position="1106"/>
        <end position="1252"/>
    </location>
</feature>
<evidence type="ECO:0000256" key="4">
    <source>
        <dbReference type="ARBA" id="ARBA00022490"/>
    </source>
</evidence>
<dbReference type="GeneTree" id="ENSGT00940000155279"/>
<dbReference type="Gene3D" id="1.10.533.10">
    <property type="entry name" value="Death Domain, Fas"/>
    <property type="match status" value="1"/>
</dbReference>
<dbReference type="Pfam" id="PF17809">
    <property type="entry name" value="UPA_2"/>
    <property type="match status" value="1"/>
</dbReference>
<feature type="region of interest" description="Disordered" evidence="16">
    <location>
        <begin position="3000"/>
        <end position="3038"/>
    </location>
</feature>
<dbReference type="InterPro" id="IPR011029">
    <property type="entry name" value="DEATH-like_dom_sf"/>
</dbReference>
<dbReference type="GO" id="GO:0005856">
    <property type="term" value="C:cytoskeleton"/>
    <property type="evidence" value="ECO:0007669"/>
    <property type="project" value="UniProtKB-SubCell"/>
</dbReference>
<dbReference type="PROSITE" id="PS50297">
    <property type="entry name" value="ANK_REP_REGION"/>
    <property type="match status" value="20"/>
</dbReference>
<feature type="compositionally biased region" description="Basic and acidic residues" evidence="16">
    <location>
        <begin position="1597"/>
        <end position="1630"/>
    </location>
</feature>
<dbReference type="SMART" id="SM00248">
    <property type="entry name" value="ANK"/>
    <property type="match status" value="23"/>
</dbReference>
<reference evidence="19 20" key="1">
    <citation type="submission" date="2016-04" db="EMBL/GenBank/DDBJ databases">
        <title>Polished mammalian reference genomes with single-molecule sequencing and chromosome conformation capture applied to the Capra hircus genome.</title>
        <authorList>
            <person name="Bickhart D.M."/>
            <person name="Koren S."/>
            <person name="Rosen B."/>
            <person name="Hastie A."/>
            <person name="Liachko I."/>
            <person name="Sullivan S.T."/>
            <person name="Burton J."/>
            <person name="Sayre B.L."/>
            <person name="Huson H.J."/>
            <person name="Lee J."/>
            <person name="Lam E."/>
            <person name="Kelley C.M."/>
            <person name="Hutchison J.L."/>
            <person name="Zhou Y."/>
            <person name="Sun J."/>
            <person name="Crisa A."/>
            <person name="Schwartz J.C."/>
            <person name="Hammond J.A."/>
            <person name="Schroeder S.G."/>
            <person name="Liu G.E."/>
            <person name="Dunham M."/>
            <person name="Shendure J."/>
            <person name="Sonstegard T.S."/>
            <person name="Phillippy A.M."/>
            <person name="Van Tassell C.P."/>
            <person name="Smith T.P."/>
        </authorList>
    </citation>
    <scope>NUCLEOTIDE SEQUENCE [LARGE SCALE GENOMIC DNA]</scope>
</reference>
<feature type="region of interest" description="Disordered" evidence="16">
    <location>
        <begin position="3832"/>
        <end position="3854"/>
    </location>
</feature>
<feature type="compositionally biased region" description="Basic and acidic residues" evidence="16">
    <location>
        <begin position="1658"/>
        <end position="1680"/>
    </location>
</feature>
<feature type="region of interest" description="Disordered" evidence="16">
    <location>
        <begin position="3195"/>
        <end position="3393"/>
    </location>
</feature>
<dbReference type="Pfam" id="PF00023">
    <property type="entry name" value="Ank"/>
    <property type="match status" value="3"/>
</dbReference>
<feature type="repeat" description="ANK" evidence="15">
    <location>
        <begin position="675"/>
        <end position="707"/>
    </location>
</feature>
<evidence type="ECO:0000256" key="13">
    <source>
        <dbReference type="ARBA" id="ARBA00024012"/>
    </source>
</evidence>
<dbReference type="Gene3D" id="2.60.40.2660">
    <property type="match status" value="1"/>
</dbReference>
<feature type="region of interest" description="Disordered" evidence="16">
    <location>
        <begin position="2928"/>
        <end position="2954"/>
    </location>
</feature>
<dbReference type="FunFam" id="1.25.40.20:FF:000001">
    <property type="entry name" value="Ankyrin-2 isoform 2"/>
    <property type="match status" value="1"/>
</dbReference>
<evidence type="ECO:0000256" key="10">
    <source>
        <dbReference type="ARBA" id="ARBA00023212"/>
    </source>
</evidence>
<feature type="region of interest" description="Disordered" evidence="16">
    <location>
        <begin position="3067"/>
        <end position="3174"/>
    </location>
</feature>
<keyword evidence="12" id="KW-0628">Postsynaptic cell membrane</keyword>
<reference evidence="19" key="2">
    <citation type="submission" date="2025-08" db="UniProtKB">
        <authorList>
            <consortium name="Ensembl"/>
        </authorList>
    </citation>
    <scope>IDENTIFICATION</scope>
</reference>
<feature type="compositionally biased region" description="Polar residues" evidence="16">
    <location>
        <begin position="2300"/>
        <end position="2309"/>
    </location>
</feature>
<dbReference type="PANTHER" id="PTHR24123:SF49">
    <property type="entry name" value="ANKYRIN-2-LIKE ISOFORM X1"/>
    <property type="match status" value="1"/>
</dbReference>
<dbReference type="InterPro" id="IPR000906">
    <property type="entry name" value="ZU5_dom"/>
</dbReference>
<evidence type="ECO:0000256" key="2">
    <source>
        <dbReference type="ARBA" id="ARBA00004371"/>
    </source>
</evidence>
<evidence type="ECO:0000256" key="11">
    <source>
        <dbReference type="ARBA" id="ARBA00023228"/>
    </source>
</evidence>
<keyword evidence="11" id="KW-0458">Lysosome</keyword>
<sequence>VVALFCFSQSDSNASFLRAARAGNLDKVVEYLKGGIDINTCNQNGLNALHLAAKEGHVGLVQELLGRGSAVDSATKKGNTALHIASLAGQAEVVKVLVKEGANINAQSQNGFTPLYMAAQENHIDVVKYLLENGANQSTATEDGFTPLAVALQQGHNQAVAILLENDTKGKVRLPALHIAARKDDTKSAALLLQNDHNADVQSKMMVNRTTESGFTPLHIAAHYGNVNVATLLLNRGAAVDFTARNGITPLHVASKRGNTNMVKLLLDRGGQIDAKTRDGLTPLHCAARSGHDQVVELLLERGAPLLARTKNGLSPLHMAAQGDHVECVKHLLQHKAPVDDVTLDYLTALHVAAHCGHYRVTKLLLDKRANPNARALNGFTPLHIACKKNRIKVMELLVKYGASIQAITESGLTPIHVAAFMGHLNIVLLLLQNGASPDVTNIRGETALHMAARAGQVEVVRCLLRNGALVDARAREEQTPLHIASRLGKTEIVQLLLQHMAHPDAATTNGYTPLHISAREGQVDVASVLLEAGAAHSLATKKGFTPLHVAAKYGSLDVAKLLLQRRAAADSAGKNGLTPLHVAAHYDNQKVALLLLEKGASPHATAKNGYTPLHIAAKKNQMQIASTLLSYGAETNIVTKQGVTPLHLASQEGHTDMVTLLLDKGANIHMSTKSGLTSLHLAAQEDKVNVADILTKHGADQDAHTKLGYTPLIVACHYGNVKMVNFLLKQGANVNAKTKNGYTPLHQAAQQGHTHIINVLLQHGAKPNATTANGNTALAIAKRLGYISVVDTLKVVTEEVTTTTTTITEKHKLNVPETMTEVLDVSDEEGDDTMTGDGGEYLRPEDLKELGDDSLPSSQFLDGMNYLRYSLEGGRSDSLRSFSSDRSHTLSHASYLRDSAMIDDTVVIPSHQVTTLAKEAERNSYRLSWGTENLDNVALSSSPIHSGFLVSFMVDARGGAMRGCRHNGLRIIIPPRKCTAPTRVTCRLVKRHRLATMPPMVEGEGLASRLIEVGPSGAQFLGPVIVEIPHFAALRGKERELVVLRSENGDSWKEHYCEYTEEELNEILNGMDEVLDTPEDLEKKRVCRIITRDFPQYFAVVSRIKQDSNLIGPEGGVLSSTVVPQVQAVFPEGALTKRIRVGLQAQPMHSELVKKILGNKATFSPIVTLEPRRRKFHKPITMTIPVPKASSDVMLNGFGGDAPTLRLLCSITGGTTPAQWEDITGTTPLTFVNECVSFTTNVSARFWLIDCRQIQESVTFASQVYREIICVPYMAKFVVFAKSHDPIEARLRCFCMTDDKVDKTLEQQENFAEVARSRDVEVLEGKPIYVDCFGNLVPLTKSGQHHIFSFFAFKENRLPLFVKVRDTTQEPCGRLSFMKEPKSTRGLVHQAICNLNITLPIYTKESESDQEQEEEVIIWPCHDETESTETSVLKSHLVNEVPVLASPDLLSEVSEMKQDLIKMTAILTTDGSDRAGSIKVKELVKAAEEEPGEPFEIVERVKEDLEKVNEILRSGTCTGDEGSVPRSQPEKELEEEEWVIVSEEEIEEAKQKASSEITEYPCIEIRLDKETKAEVEKDSTGLVNYLTEDLNSYVPPHEEQPQKERGMVGEKREAQGPSRRSESEGKDAPSEETQSTQKQPKPSLGIKKPVRRKLKEKQKQKEDSSQASAEKTELKKGSSEESLDEDTGSAPEPLPAVKATSPLIEETPIGSIKDKVKALQKRVEDEQKGRSKLPVRVKGKEDVPKKITQRTHLAASPSLKSERTERHTSLSSSAKTERHPPVSPSSKNEKHSPVSPSAKTERHSPVSSSSKTEKHSPVSPSTKTERHSPVSSSAKTERHPPVSPSGKTDKRPPGSPSGRTEKHPPVSPGRTEKRLLVSPAGRMEKHSPASSSGKTEKHLPVSPSGKTDKQPPVSPTSKTERIEETMSVRELMKAFQSGQDPSKHKTGLFEHKSAKQKQPQEKGRGRLEKERGPIVTPREVQKMESQTIKRGQRFLVTGLSEPRRAVRASSTGLKREDGAGEKEKSLNHKTPEPVQPVPEEESHKDSELADDQGDMDLQISPDRKTSTDFSDVIKQELEDNDKYQQFRMTEEPEKAQLHLDQVLTSPFNTTFPLDYMKDEFLPALSLQSGTLPGSSESLKPEGVADSPCGSLMEGTPQISSEESYKHEGLAETPETSPESLSFSPKKSEEQIGETHETTKLETAPESHSEKGHPSTKDVADGSEGQGAAVTEAAESSAECQLTEATPDPSKDMCPPQEGDSLGGQSVSLAKETPEGPTEEATCDEGPVAHISPSHEPQTDTEAQESIATKPSEEAEASPLSEAAVKAGSGTEPKPQAAIRSPQGLELALPSRESEVFSPGADESFAVSHKDSLEASPVLEDNSSHKTPDSLEPSPLKESPCRDSLESSPVEPKMKAGILPSHFPLPSAVAKTELFTEVASVRSRLLRDPDGSAEDDSLEQTSLMESSGKSPLSPDTPSSEEVSYEVTPKTTDTPKPAVIPECAEEDDSENGEKKRFTPEEEMFKMVTKVKTFDELEQEAKQKRDYKREPKQEESSSSSDADVDCSADTDEPKHTESVEDESDAPVVVTAEGRKASSSSESEPELTQLKKGADSGLLAEPVIRVQPPSPLPSSIDSNSSPEEIQFQPIVSKQYTFKMNEDAQEDSDKSEEEKDYKSRLPEDSHALPIDGPEISYDDLNGDTYQPKLCDSLGCEIGSPTNSAAPVSSGLRSSPGDDVSEQLVIHKESLALQDTSEKDLEEELDVPGVKSPQADPPSESSPSFSSLPLCPASEAKELDEDVVSTASATEMEVAKTDQAFESLPEDCSIQDSLITTQTDRSSLDVPVSDPTETDEIYEPQVISPYENVPSQSFFSGEESKTQTDTRHTSFHSSEEYSVTITSSVEDVVETSSSDKTVSSKEANFEDQVLEVESKQESTLQEVQSDGASSSLETTVQKTSTVVSEQISKVIITKTDVDSDSWSEIREDDEAFEARVKEEEQKIFGLMVDRQSQGTTPDTTPARTPTEEGTPTSEQNPFLFQEGKLFEMTRSGAIDMTKRSYADESFHFFQIGQESREETLSQDMKEGGTGAEAPQVETSAESLTLSESKETVDDEAELLPDDLSEEVEEIHTSDTPLSSQIDISASIETSMKEATSTGLEDLPTRQMGDSLPLSSVKQTTCPDFPEQVVQVQLDFSTVTRSIYSDRGDDSPDSSPEEQKSVIEIPTAPMENVPSTESKSKIPVRTIPTSTSIPPSVEYESSLSEDFLPGLDEESKEDEAKPKSKIPVKAPAQRVEQQPSHLDSPLKKTDGPQGQDLTSSAPDDRSKSESDASLGMKTKCRVETRSYIETETESMGEEEELELESEEGATRPKIFTSRLPVKSKSTTSSCRGPTSPTKDNKEHFFDLYRNSIEFFEEISDEASKLVDRLTQSEREQDLVSDDESSSALEVSVIENLPPVETENSIPEDIFDTRPIWDESIETLIERIPDENGHDRAEDQQDEQERIEERLAYIADHLGFSWTELARELDFTEEQIHQIRIENPNSLQDQSHALLKYWLERDGKHATDTSLIECLTKINRMDIVHLMETSTESLQERIGHSYAEIEQTITLDHSEGFSVLQEELCTAQHKQKEEHAASKEDEASDHPPIVSEEDISVGYSTFQDGIPKSEGDGSATELLPQTQKEQVQRDFSGKMQDLPEDVTTPGTEMSETQKATGTSGSPAKTPEEIVTPPEEERLYLQTPTSSERGGSPVVQEPEEPPESREESSPRKTSLVIVESAEDQPQAFEKLDEDAAFQKGDDMPDIPPETVTEEEYIDEHGHTVVKKVTRKIIRRFISSDGTEKEEITMQGTPQDSVSVEEGDGYSKVIKRIVLKSDTEQSEVSP</sequence>
<feature type="compositionally biased region" description="Polar residues" evidence="16">
    <location>
        <begin position="2459"/>
        <end position="2481"/>
    </location>
</feature>
<dbReference type="PROSITE" id="PS50017">
    <property type="entry name" value="DEATH_DOMAIN"/>
    <property type="match status" value="1"/>
</dbReference>
<dbReference type="Gene3D" id="1.25.40.20">
    <property type="entry name" value="Ankyrin repeat-containing domain"/>
    <property type="match status" value="3"/>
</dbReference>
<feature type="domain" description="Death" evidence="17">
    <location>
        <begin position="3500"/>
        <end position="3584"/>
    </location>
</feature>
<keyword evidence="9" id="KW-0472">Membrane</keyword>
<dbReference type="InterPro" id="IPR051165">
    <property type="entry name" value="Multifunctional_ANK_Repeat"/>
</dbReference>
<dbReference type="Bgee" id="ENSCHIG00000018205">
    <property type="expression patterns" value="Expressed in prefrontal cortex and 16 other cell types or tissues"/>
</dbReference>
<feature type="repeat" description="ANK" evidence="15">
    <location>
        <begin position="477"/>
        <end position="509"/>
    </location>
</feature>
<accession>A0A452F4Q6</accession>
<feature type="region of interest" description="Disordered" evidence="16">
    <location>
        <begin position="2128"/>
        <end position="2420"/>
    </location>
</feature>
<feature type="region of interest" description="Disordered" evidence="16">
    <location>
        <begin position="2712"/>
        <end position="2806"/>
    </location>
</feature>
<evidence type="ECO:0000256" key="1">
    <source>
        <dbReference type="ARBA" id="ARBA00004245"/>
    </source>
</evidence>
<dbReference type="PRINTS" id="PR01415">
    <property type="entry name" value="ANKYRIN"/>
</dbReference>
<feature type="compositionally biased region" description="Polar residues" evidence="16">
    <location>
        <begin position="1632"/>
        <end position="1641"/>
    </location>
</feature>
<dbReference type="FunFam" id="2.60.40.2660:FF:000001">
    <property type="entry name" value="Ankyrin-3 isoform 2"/>
    <property type="match status" value="1"/>
</dbReference>
<feature type="domain" description="ZU5" evidence="18">
    <location>
        <begin position="949"/>
        <end position="1104"/>
    </location>
</feature>
<feature type="compositionally biased region" description="Low complexity" evidence="16">
    <location>
        <begin position="2772"/>
        <end position="2789"/>
    </location>
</feature>
<dbReference type="Pfam" id="PF12796">
    <property type="entry name" value="Ank_2"/>
    <property type="match status" value="7"/>
</dbReference>
<feature type="repeat" description="ANK" evidence="15">
    <location>
        <begin position="411"/>
        <end position="443"/>
    </location>
</feature>
<evidence type="ECO:0000313" key="20">
    <source>
        <dbReference type="Proteomes" id="UP000291000"/>
    </source>
</evidence>
<dbReference type="InterPro" id="IPR000488">
    <property type="entry name" value="Death_dom"/>
</dbReference>
<feature type="compositionally biased region" description="Basic and acidic residues" evidence="16">
    <location>
        <begin position="2510"/>
        <end position="2523"/>
    </location>
</feature>
<dbReference type="EMBL" id="LWLT01000006">
    <property type="status" value="NOT_ANNOTATED_CDS"/>
    <property type="molecule type" value="Genomic_DNA"/>
</dbReference>
<feature type="repeat" description="ANK" evidence="15">
    <location>
        <begin position="77"/>
        <end position="109"/>
    </location>
</feature>
<feature type="repeat" description="ANK" evidence="15">
    <location>
        <begin position="510"/>
        <end position="542"/>
    </location>
</feature>
<feature type="region of interest" description="Disordered" evidence="16">
    <location>
        <begin position="1516"/>
        <end position="1537"/>
    </location>
</feature>
<feature type="compositionally biased region" description="Basic and acidic residues" evidence="16">
    <location>
        <begin position="3623"/>
        <end position="3638"/>
    </location>
</feature>
<feature type="region of interest" description="Disordered" evidence="16">
    <location>
        <begin position="3619"/>
        <end position="3642"/>
    </location>
</feature>
<evidence type="ECO:0000259" key="17">
    <source>
        <dbReference type="PROSITE" id="PS50017"/>
    </source>
</evidence>
<dbReference type="GO" id="GO:0005764">
    <property type="term" value="C:lysosome"/>
    <property type="evidence" value="ECO:0007669"/>
    <property type="project" value="UniProtKB-SubCell"/>
</dbReference>
<reference evidence="19" key="3">
    <citation type="submission" date="2025-09" db="UniProtKB">
        <authorList>
            <consortium name="Ensembl"/>
        </authorList>
    </citation>
    <scope>IDENTIFICATION</scope>
</reference>
<dbReference type="FunFam" id="2.60.220.30:FF:000001">
    <property type="entry name" value="Ankyrin-3 isoform 2"/>
    <property type="match status" value="1"/>
</dbReference>
<organism evidence="19 20">
    <name type="scientific">Capra hircus</name>
    <name type="common">Goat</name>
    <dbReference type="NCBI Taxonomy" id="9925"/>
    <lineage>
        <taxon>Eukaryota</taxon>
        <taxon>Metazoa</taxon>
        <taxon>Chordata</taxon>
        <taxon>Craniata</taxon>
        <taxon>Vertebrata</taxon>
        <taxon>Euteleostomi</taxon>
        <taxon>Mammalia</taxon>
        <taxon>Eutheria</taxon>
        <taxon>Laurasiatheria</taxon>
        <taxon>Artiodactyla</taxon>
        <taxon>Ruminantia</taxon>
        <taxon>Pecora</taxon>
        <taxon>Bovidae</taxon>
        <taxon>Caprinae</taxon>
        <taxon>Capra</taxon>
    </lineage>
</organism>
<dbReference type="SMART" id="SM00218">
    <property type="entry name" value="ZU5"/>
    <property type="match status" value="1"/>
</dbReference>
<feature type="repeat" description="ANK" evidence="15">
    <location>
        <begin position="279"/>
        <end position="311"/>
    </location>
</feature>
<dbReference type="GO" id="GO:0045211">
    <property type="term" value="C:postsynaptic membrane"/>
    <property type="evidence" value="ECO:0007669"/>
    <property type="project" value="UniProtKB-SubCell"/>
</dbReference>
<dbReference type="Pfam" id="PF13637">
    <property type="entry name" value="Ank_4"/>
    <property type="match status" value="1"/>
</dbReference>
<evidence type="ECO:0000259" key="18">
    <source>
        <dbReference type="PROSITE" id="PS51145"/>
    </source>
</evidence>
<dbReference type="FunFam" id="1.25.40.20:FF:000003">
    <property type="entry name" value="Ankyrin, isoform B"/>
    <property type="match status" value="1"/>
</dbReference>
<dbReference type="Pfam" id="PF00791">
    <property type="entry name" value="ZU5"/>
    <property type="match status" value="2"/>
</dbReference>
<evidence type="ECO:0000256" key="14">
    <source>
        <dbReference type="ARBA" id="ARBA00034100"/>
    </source>
</evidence>
<dbReference type="FunFam" id="1.25.40.20:FF:000002">
    <property type="entry name" value="Ankyrin-2 isoform 2"/>
    <property type="match status" value="1"/>
</dbReference>
<dbReference type="InterPro" id="IPR040745">
    <property type="entry name" value="Ankyrin_UPA"/>
</dbReference>
<feature type="compositionally biased region" description="Basic and acidic residues" evidence="16">
    <location>
        <begin position="2186"/>
        <end position="2220"/>
    </location>
</feature>
<feature type="repeat" description="ANK" evidence="15">
    <location>
        <begin position="609"/>
        <end position="641"/>
    </location>
</feature>
<feature type="compositionally biased region" description="Polar residues" evidence="16">
    <location>
        <begin position="3241"/>
        <end position="3258"/>
    </location>
</feature>
<feature type="compositionally biased region" description="Polar residues" evidence="16">
    <location>
        <begin position="3022"/>
        <end position="3033"/>
    </location>
</feature>
<keyword evidence="6" id="KW-0677">Repeat</keyword>
<feature type="region of interest" description="Disordered" evidence="16">
    <location>
        <begin position="2443"/>
        <end position="2699"/>
    </location>
</feature>
<evidence type="ECO:0000256" key="3">
    <source>
        <dbReference type="ARBA" id="ARBA00022475"/>
    </source>
</evidence>
<feature type="compositionally biased region" description="Basic and acidic residues" evidence="16">
    <location>
        <begin position="2530"/>
        <end position="2553"/>
    </location>
</feature>
<feature type="repeat" description="ANK" evidence="15">
    <location>
        <begin position="345"/>
        <end position="377"/>
    </location>
</feature>
<dbReference type="FunFam" id="2.60.220.30:FF:000002">
    <property type="entry name" value="Ankyrin-3 isoform 2"/>
    <property type="match status" value="1"/>
</dbReference>
<gene>
    <name evidence="19" type="primary">ANK2</name>
</gene>
<keyword evidence="3" id="KW-1003">Cell membrane</keyword>
<feature type="repeat" description="ANK" evidence="15">
    <location>
        <begin position="378"/>
        <end position="410"/>
    </location>
</feature>
<evidence type="ECO:0000256" key="12">
    <source>
        <dbReference type="ARBA" id="ARBA00023257"/>
    </source>
</evidence>
<feature type="compositionally biased region" description="Polar residues" evidence="16">
    <location>
        <begin position="3377"/>
        <end position="3391"/>
    </location>
</feature>
<feature type="compositionally biased region" description="Basic and acidic residues" evidence="16">
    <location>
        <begin position="1713"/>
        <end position="1730"/>
    </location>
</feature>
<feature type="compositionally biased region" description="Basic and acidic residues" evidence="16">
    <location>
        <begin position="2873"/>
        <end position="2883"/>
    </location>
</feature>
<feature type="compositionally biased region" description="Low complexity" evidence="16">
    <location>
        <begin position="3010"/>
        <end position="3019"/>
    </location>
</feature>
<dbReference type="GO" id="GO:0030315">
    <property type="term" value="C:T-tubule"/>
    <property type="evidence" value="ECO:0007669"/>
    <property type="project" value="UniProtKB-SubCell"/>
</dbReference>
<dbReference type="PROSITE" id="PS50088">
    <property type="entry name" value="ANK_REPEAT"/>
    <property type="match status" value="20"/>
</dbReference>
<comment type="subcellular location">
    <subcellularLocation>
        <location evidence="13">Cell membrane</location>
        <location evidence="13">Sarcolemma</location>
        <location evidence="13">T-tubule</location>
    </subcellularLocation>
    <subcellularLocation>
        <location evidence="1">Cytoplasm</location>
        <location evidence="1">Cytoskeleton</location>
    </subcellularLocation>
    <subcellularLocation>
        <location evidence="2">Lysosome</location>
    </subcellularLocation>
    <subcellularLocation>
        <location evidence="14">Postsynaptic cell membrane</location>
    </subcellularLocation>
</comment>
<evidence type="ECO:0000256" key="7">
    <source>
        <dbReference type="ARBA" id="ARBA00023018"/>
    </source>
</evidence>
<feature type="repeat" description="ANK" evidence="15">
    <location>
        <begin position="708"/>
        <end position="740"/>
    </location>
</feature>
<dbReference type="InterPro" id="IPR036770">
    <property type="entry name" value="Ankyrin_rpt-contain_sf"/>
</dbReference>
<feature type="region of interest" description="Disordered" evidence="16">
    <location>
        <begin position="3654"/>
        <end position="3767"/>
    </location>
</feature>
<name>A0A452F4Q6_CAPHI</name>
<feature type="repeat" description="ANK" evidence="15">
    <location>
        <begin position="213"/>
        <end position="245"/>
    </location>
</feature>
<protein>
    <submittedName>
        <fullName evidence="19">Ankyrin 2</fullName>
    </submittedName>
</protein>
<dbReference type="Proteomes" id="UP000291000">
    <property type="component" value="Chromosome 6"/>
</dbReference>
<dbReference type="PROSITE" id="PS51145">
    <property type="entry name" value="ZU5"/>
    <property type="match status" value="2"/>
</dbReference>
<feature type="repeat" description="ANK" evidence="15">
    <location>
        <begin position="741"/>
        <end position="773"/>
    </location>
</feature>
<dbReference type="Gene3D" id="2.60.220.30">
    <property type="match status" value="2"/>
</dbReference>
<feature type="compositionally biased region" description="Basic and acidic residues" evidence="16">
    <location>
        <begin position="2668"/>
        <end position="2682"/>
    </location>
</feature>
<dbReference type="OMA" id="LLCSITX"/>
<dbReference type="SUPFAM" id="SSF48403">
    <property type="entry name" value="Ankyrin repeat"/>
    <property type="match status" value="3"/>
</dbReference>
<feature type="compositionally biased region" description="Acidic residues" evidence="16">
    <location>
        <begin position="3344"/>
        <end position="3361"/>
    </location>
</feature>
<feature type="compositionally biased region" description="Polar residues" evidence="16">
    <location>
        <begin position="3128"/>
        <end position="3153"/>
    </location>
</feature>
<evidence type="ECO:0000256" key="6">
    <source>
        <dbReference type="ARBA" id="ARBA00022737"/>
    </source>
</evidence>
<feature type="compositionally biased region" description="Polar residues" evidence="16">
    <location>
        <begin position="2715"/>
        <end position="2728"/>
    </location>
</feature>
<keyword evidence="7" id="KW-0770">Synapse</keyword>
<feature type="region of interest" description="Disordered" evidence="16">
    <location>
        <begin position="1589"/>
        <end position="2070"/>
    </location>
</feature>
<feature type="compositionally biased region" description="Low complexity" evidence="16">
    <location>
        <begin position="3092"/>
        <end position="3101"/>
    </location>
</feature>
<dbReference type="CDD" id="cd08804">
    <property type="entry name" value="Death_ank2"/>
    <property type="match status" value="1"/>
</dbReference>
<feature type="compositionally biased region" description="Basic and acidic residues" evidence="16">
    <location>
        <begin position="1860"/>
        <end position="1876"/>
    </location>
</feature>
<evidence type="ECO:0000256" key="8">
    <source>
        <dbReference type="ARBA" id="ARBA00023043"/>
    </source>
</evidence>
<feature type="compositionally biased region" description="Basic and acidic residues" evidence="16">
    <location>
        <begin position="1942"/>
        <end position="1973"/>
    </location>
</feature>
<keyword evidence="4" id="KW-0963">Cytoplasm</keyword>
<evidence type="ECO:0000256" key="15">
    <source>
        <dbReference type="PROSITE-ProRule" id="PRU00023"/>
    </source>
</evidence>
<feature type="compositionally biased region" description="Polar residues" evidence="16">
    <location>
        <begin position="3697"/>
        <end position="3715"/>
    </location>
</feature>
<dbReference type="GO" id="GO:0007165">
    <property type="term" value="P:signal transduction"/>
    <property type="evidence" value="ECO:0007669"/>
    <property type="project" value="InterPro"/>
</dbReference>
<feature type="repeat" description="ANK" evidence="15">
    <location>
        <begin position="44"/>
        <end position="76"/>
    </location>
</feature>
<evidence type="ECO:0000256" key="16">
    <source>
        <dbReference type="SAM" id="MobiDB-lite"/>
    </source>
</evidence>
<keyword evidence="8 15" id="KW-0040">ANK repeat</keyword>
<dbReference type="GO" id="GO:0072659">
    <property type="term" value="P:protein localization to plasma membrane"/>
    <property type="evidence" value="ECO:0007669"/>
    <property type="project" value="UniProtKB-ARBA"/>
</dbReference>
<feature type="repeat" description="ANK" evidence="15">
    <location>
        <begin position="312"/>
        <end position="344"/>
    </location>
</feature>
<feature type="repeat" description="ANK" evidence="15">
    <location>
        <begin position="444"/>
        <end position="476"/>
    </location>
</feature>
<keyword evidence="10" id="KW-0206">Cytoskeleton</keyword>
<feature type="compositionally biased region" description="Basic and acidic residues" evidence="16">
    <location>
        <begin position="1919"/>
        <end position="1933"/>
    </location>
</feature>
<dbReference type="PANTHER" id="PTHR24123">
    <property type="entry name" value="ANKYRIN REPEAT-CONTAINING"/>
    <property type="match status" value="1"/>
</dbReference>
<feature type="region of interest" description="Disordered" evidence="16">
    <location>
        <begin position="2829"/>
        <end position="2892"/>
    </location>
</feature>
<dbReference type="SUPFAM" id="SSF47986">
    <property type="entry name" value="DEATH domain"/>
    <property type="match status" value="1"/>
</dbReference>
<feature type="repeat" description="ANK" evidence="15">
    <location>
        <begin position="246"/>
        <end position="278"/>
    </location>
</feature>
<evidence type="ECO:0000256" key="9">
    <source>
        <dbReference type="ARBA" id="ARBA00023136"/>
    </source>
</evidence>
<evidence type="ECO:0000313" key="19">
    <source>
        <dbReference type="Ensembl" id="ENSCHIP00000019141.1"/>
    </source>
</evidence>
<feature type="repeat" description="ANK" evidence="15">
    <location>
        <begin position="543"/>
        <end position="575"/>
    </location>
</feature>